<proteinExistence type="predicted"/>
<dbReference type="PROSITE" id="PS50836">
    <property type="entry name" value="DOMON"/>
    <property type="match status" value="1"/>
</dbReference>
<dbReference type="CDD" id="cd09630">
    <property type="entry name" value="CDH_like_cytochrome"/>
    <property type="match status" value="1"/>
</dbReference>
<dbReference type="InterPro" id="IPR006593">
    <property type="entry name" value="Cyt_b561/ferric_Rdtase_TM"/>
</dbReference>
<evidence type="ECO:0008006" key="14">
    <source>
        <dbReference type="Google" id="ProtNLM"/>
    </source>
</evidence>
<feature type="transmembrane region" description="Helical" evidence="8">
    <location>
        <begin position="382"/>
        <end position="401"/>
    </location>
</feature>
<dbReference type="GeneID" id="28969198"/>
<evidence type="ECO:0000256" key="4">
    <source>
        <dbReference type="ARBA" id="ARBA00022982"/>
    </source>
</evidence>
<dbReference type="Pfam" id="PF03188">
    <property type="entry name" value="Cytochrom_B561"/>
    <property type="match status" value="1"/>
</dbReference>
<dbReference type="InterPro" id="IPR005018">
    <property type="entry name" value="DOMON_domain"/>
</dbReference>
<feature type="transmembrane region" description="Helical" evidence="8">
    <location>
        <begin position="264"/>
        <end position="288"/>
    </location>
</feature>
<dbReference type="EMBL" id="CP144535">
    <property type="protein sequence ID" value="WWC62459.1"/>
    <property type="molecule type" value="Genomic_DNA"/>
</dbReference>
<feature type="region of interest" description="Disordered" evidence="7">
    <location>
        <begin position="101"/>
        <end position="133"/>
    </location>
</feature>
<dbReference type="Pfam" id="PF16010">
    <property type="entry name" value="CDH-cyt"/>
    <property type="match status" value="1"/>
</dbReference>
<organism evidence="12 13">
    <name type="scientific">Kwoniella dejecticola CBS 10117</name>
    <dbReference type="NCBI Taxonomy" id="1296121"/>
    <lineage>
        <taxon>Eukaryota</taxon>
        <taxon>Fungi</taxon>
        <taxon>Dikarya</taxon>
        <taxon>Basidiomycota</taxon>
        <taxon>Agaricomycotina</taxon>
        <taxon>Tremellomycetes</taxon>
        <taxon>Tremellales</taxon>
        <taxon>Cryptococcaceae</taxon>
        <taxon>Kwoniella</taxon>
    </lineage>
</organism>
<feature type="region of interest" description="Disordered" evidence="7">
    <location>
        <begin position="184"/>
        <end position="218"/>
    </location>
</feature>
<evidence type="ECO:0000256" key="2">
    <source>
        <dbReference type="ARBA" id="ARBA00022448"/>
    </source>
</evidence>
<feature type="compositionally biased region" description="Polar residues" evidence="7">
    <location>
        <begin position="476"/>
        <end position="489"/>
    </location>
</feature>
<protein>
    <recommendedName>
        <fullName evidence="14">Cytochrome b561 domain-containing protein</fullName>
    </recommendedName>
</protein>
<evidence type="ECO:0000313" key="12">
    <source>
        <dbReference type="EMBL" id="WWC62459.1"/>
    </source>
</evidence>
<keyword evidence="9" id="KW-0732">Signal</keyword>
<keyword evidence="13" id="KW-1185">Reference proteome</keyword>
<comment type="subcellular location">
    <subcellularLocation>
        <location evidence="1">Membrane</location>
    </subcellularLocation>
</comment>
<gene>
    <name evidence="12" type="ORF">I303_105055</name>
</gene>
<dbReference type="RefSeq" id="XP_065825160.1">
    <property type="nucleotide sequence ID" value="XM_065969088.1"/>
</dbReference>
<dbReference type="Gene3D" id="1.20.120.1770">
    <property type="match status" value="1"/>
</dbReference>
<keyword evidence="5 8" id="KW-1133">Transmembrane helix</keyword>
<keyword evidence="3 8" id="KW-0812">Transmembrane</keyword>
<keyword evidence="6 8" id="KW-0472">Membrane</keyword>
<feature type="transmembrane region" description="Helical" evidence="8">
    <location>
        <begin position="231"/>
        <end position="252"/>
    </location>
</feature>
<dbReference type="PROSITE" id="PS50939">
    <property type="entry name" value="CYTOCHROME_B561"/>
    <property type="match status" value="1"/>
</dbReference>
<feature type="compositionally biased region" description="Low complexity" evidence="7">
    <location>
        <begin position="502"/>
        <end position="522"/>
    </location>
</feature>
<evidence type="ECO:0000256" key="3">
    <source>
        <dbReference type="ARBA" id="ARBA00022692"/>
    </source>
</evidence>
<feature type="transmembrane region" description="Helical" evidence="8">
    <location>
        <begin position="341"/>
        <end position="362"/>
    </location>
</feature>
<accession>A0AAJ8KQJ8</accession>
<dbReference type="GO" id="GO:0016020">
    <property type="term" value="C:membrane"/>
    <property type="evidence" value="ECO:0007669"/>
    <property type="project" value="UniProtKB-SubCell"/>
</dbReference>
<dbReference type="AlphaFoldDB" id="A0AAJ8KQJ8"/>
<evidence type="ECO:0000256" key="7">
    <source>
        <dbReference type="SAM" id="MobiDB-lite"/>
    </source>
</evidence>
<dbReference type="PANTHER" id="PTHR47797:SF3">
    <property type="entry name" value="CYTOCHROME B561 DOMAIN-CONTAINING PROTEIN"/>
    <property type="match status" value="1"/>
</dbReference>
<feature type="domain" description="Cytochrome b561" evidence="11">
    <location>
        <begin position="198"/>
        <end position="403"/>
    </location>
</feature>
<dbReference type="PANTHER" id="PTHR47797">
    <property type="entry name" value="DEHYDROGENASE, PUTATIVE (AFU_ORTHOLOGUE AFUA_8G05805)-RELATED"/>
    <property type="match status" value="1"/>
</dbReference>
<feature type="compositionally biased region" description="Polar residues" evidence="7">
    <location>
        <begin position="201"/>
        <end position="218"/>
    </location>
</feature>
<feature type="compositionally biased region" description="Low complexity" evidence="7">
    <location>
        <begin position="184"/>
        <end position="199"/>
    </location>
</feature>
<keyword evidence="4" id="KW-0249">Electron transport</keyword>
<sequence length="531" mass="56382">MKNILPSVLVVALTIASTAQAAITGQQNCNRYMCITGQHDSDKNLDTYTLAPPSGTDIPLSQFGWIAIGFGNSMINSPMVIAWPNSDGSITLSQRKANNHVTPAVDSNPPRKASLLTSSSFSNSSSTSITFTIPSSSNTNSTNLIWAYGNKNPGTSNSGTSNLAQHLASGNTQIALLATELPTSTSSGAGGTTSASASGRPLTSASGRPNSIAGNGPNSGNLSTGVSKNILVAHVVCGALATMLILPIGILIPRIARGFTMKRWWFPAHGAMNGLIAFALIVTAFGIARANFSGGFTSTHRKLGLTLFILAIFQVILGILTHWWQPKHKFQTSSGRGPVNFLHMILGVTIVGVGFGTVWWGIDEEWERWSGTGAPNVGWKVGWGLVVGITALAYLGGLYLLPRQLKMEKERRHWASTISSGGGKTMMSNPKFATPPPPPPVHPTRQGNSAATIPMVQNEPQRQGSVGRVIRDPNYMPSNSRGPTTTGTATVDRDPSYKSHIQSQTQSQSQSQSPRQTQTQPPSKRRLPPAL</sequence>
<evidence type="ECO:0000256" key="6">
    <source>
        <dbReference type="ARBA" id="ARBA00023136"/>
    </source>
</evidence>
<feature type="domain" description="DOMON" evidence="10">
    <location>
        <begin position="31"/>
        <end position="149"/>
    </location>
</feature>
<dbReference type="KEGG" id="kdj:28969198"/>
<evidence type="ECO:0000256" key="9">
    <source>
        <dbReference type="SAM" id="SignalP"/>
    </source>
</evidence>
<evidence type="ECO:0000256" key="8">
    <source>
        <dbReference type="SAM" id="Phobius"/>
    </source>
</evidence>
<feature type="chain" id="PRO_5042491048" description="Cytochrome b561 domain-containing protein" evidence="9">
    <location>
        <begin position="22"/>
        <end position="531"/>
    </location>
</feature>
<keyword evidence="2" id="KW-0813">Transport</keyword>
<evidence type="ECO:0000256" key="5">
    <source>
        <dbReference type="ARBA" id="ARBA00022989"/>
    </source>
</evidence>
<feature type="compositionally biased region" description="Low complexity" evidence="7">
    <location>
        <begin position="114"/>
        <end position="133"/>
    </location>
</feature>
<dbReference type="Proteomes" id="UP000078595">
    <property type="component" value="Chromosome 6"/>
</dbReference>
<feature type="compositionally biased region" description="Pro residues" evidence="7">
    <location>
        <begin position="433"/>
        <end position="442"/>
    </location>
</feature>
<dbReference type="SMART" id="SM00665">
    <property type="entry name" value="B561"/>
    <property type="match status" value="1"/>
</dbReference>
<reference evidence="12" key="1">
    <citation type="submission" date="2013-07" db="EMBL/GenBank/DDBJ databases">
        <authorList>
            <consortium name="The Broad Institute Genome Sequencing Platform"/>
            <person name="Cuomo C."/>
            <person name="Litvintseva A."/>
            <person name="Chen Y."/>
            <person name="Heitman J."/>
            <person name="Sun S."/>
            <person name="Springer D."/>
            <person name="Dromer F."/>
            <person name="Young S.K."/>
            <person name="Zeng Q."/>
            <person name="Gargeya S."/>
            <person name="Fitzgerald M."/>
            <person name="Abouelleil A."/>
            <person name="Alvarado L."/>
            <person name="Berlin A.M."/>
            <person name="Chapman S.B."/>
            <person name="Dewar J."/>
            <person name="Goldberg J."/>
            <person name="Griggs A."/>
            <person name="Gujja S."/>
            <person name="Hansen M."/>
            <person name="Howarth C."/>
            <person name="Imamovic A."/>
            <person name="Larimer J."/>
            <person name="McCowan C."/>
            <person name="Murphy C."/>
            <person name="Pearson M."/>
            <person name="Priest M."/>
            <person name="Roberts A."/>
            <person name="Saif S."/>
            <person name="Shea T."/>
            <person name="Sykes S."/>
            <person name="Wortman J."/>
            <person name="Nusbaum C."/>
            <person name="Birren B."/>
        </authorList>
    </citation>
    <scope>NUCLEOTIDE SEQUENCE</scope>
    <source>
        <strain evidence="12">CBS 10117</strain>
    </source>
</reference>
<dbReference type="InterPro" id="IPR015920">
    <property type="entry name" value="Cellobiose_DH-like_cyt"/>
</dbReference>
<dbReference type="CDD" id="cd08760">
    <property type="entry name" value="Cyt_b561_FRRS1_like"/>
    <property type="match status" value="1"/>
</dbReference>
<feature type="region of interest" description="Disordered" evidence="7">
    <location>
        <begin position="412"/>
        <end position="531"/>
    </location>
</feature>
<dbReference type="SUPFAM" id="SSF49344">
    <property type="entry name" value="CBD9-like"/>
    <property type="match status" value="1"/>
</dbReference>
<feature type="transmembrane region" description="Helical" evidence="8">
    <location>
        <begin position="303"/>
        <end position="320"/>
    </location>
</feature>
<evidence type="ECO:0000259" key="11">
    <source>
        <dbReference type="PROSITE" id="PS50939"/>
    </source>
</evidence>
<name>A0AAJ8KQJ8_9TREE</name>
<evidence type="ECO:0000259" key="10">
    <source>
        <dbReference type="PROSITE" id="PS50836"/>
    </source>
</evidence>
<evidence type="ECO:0000256" key="1">
    <source>
        <dbReference type="ARBA" id="ARBA00004370"/>
    </source>
</evidence>
<reference evidence="12" key="2">
    <citation type="submission" date="2024-02" db="EMBL/GenBank/DDBJ databases">
        <title>Comparative genomics of Cryptococcus and Kwoniella reveals pathogenesis evolution and contrasting modes of karyotype evolution via chromosome fusion or intercentromeric recombination.</title>
        <authorList>
            <person name="Coelho M.A."/>
            <person name="David-Palma M."/>
            <person name="Shea T."/>
            <person name="Bowers K."/>
            <person name="McGinley-Smith S."/>
            <person name="Mohammad A.W."/>
            <person name="Gnirke A."/>
            <person name="Yurkov A.M."/>
            <person name="Nowrousian M."/>
            <person name="Sun S."/>
            <person name="Cuomo C.A."/>
            <person name="Heitman J."/>
        </authorList>
    </citation>
    <scope>NUCLEOTIDE SEQUENCE</scope>
    <source>
        <strain evidence="12">CBS 10117</strain>
    </source>
</reference>
<evidence type="ECO:0000313" key="13">
    <source>
        <dbReference type="Proteomes" id="UP000078595"/>
    </source>
</evidence>
<dbReference type="Gene3D" id="2.60.40.1210">
    <property type="entry name" value="Cellobiose dehydrogenase, cytochrome domain"/>
    <property type="match status" value="1"/>
</dbReference>
<feature type="signal peptide" evidence="9">
    <location>
        <begin position="1"/>
        <end position="21"/>
    </location>
</feature>
<dbReference type="SMART" id="SM00664">
    <property type="entry name" value="DoH"/>
    <property type="match status" value="1"/>
</dbReference>